<dbReference type="GO" id="GO:0009927">
    <property type="term" value="F:histidine phosphotransfer kinase activity"/>
    <property type="evidence" value="ECO:0007669"/>
    <property type="project" value="TreeGrafter"/>
</dbReference>
<dbReference type="FunFam" id="1.10.287.130:FF:000001">
    <property type="entry name" value="Two-component sensor histidine kinase"/>
    <property type="match status" value="1"/>
</dbReference>
<dbReference type="InterPro" id="IPR000014">
    <property type="entry name" value="PAS"/>
</dbReference>
<dbReference type="Gene3D" id="1.10.287.130">
    <property type="match status" value="1"/>
</dbReference>
<dbReference type="Pfam" id="PF01590">
    <property type="entry name" value="GAF"/>
    <property type="match status" value="1"/>
</dbReference>
<comment type="subcellular location">
    <subcellularLocation>
        <location evidence="2">Cell membrane</location>
    </subcellularLocation>
    <subcellularLocation>
        <location evidence="3">Membrane raft</location>
        <topology evidence="3">Multi-pass membrane protein</topology>
    </subcellularLocation>
</comment>
<evidence type="ECO:0000256" key="8">
    <source>
        <dbReference type="ARBA" id="ARBA00022741"/>
    </source>
</evidence>
<dbReference type="GO" id="GO:0045121">
    <property type="term" value="C:membrane raft"/>
    <property type="evidence" value="ECO:0007669"/>
    <property type="project" value="UniProtKB-SubCell"/>
</dbReference>
<keyword evidence="5" id="KW-1003">Cell membrane</keyword>
<evidence type="ECO:0000256" key="10">
    <source>
        <dbReference type="ARBA" id="ARBA00022840"/>
    </source>
</evidence>
<evidence type="ECO:0000313" key="16">
    <source>
        <dbReference type="EMBL" id="TCV88199.1"/>
    </source>
</evidence>
<dbReference type="InterPro" id="IPR005467">
    <property type="entry name" value="His_kinase_dom"/>
</dbReference>
<evidence type="ECO:0000256" key="6">
    <source>
        <dbReference type="ARBA" id="ARBA00022553"/>
    </source>
</evidence>
<dbReference type="SMART" id="SM00387">
    <property type="entry name" value="HATPase_c"/>
    <property type="match status" value="1"/>
</dbReference>
<dbReference type="SMART" id="SM00388">
    <property type="entry name" value="HisKA"/>
    <property type="match status" value="1"/>
</dbReference>
<evidence type="ECO:0000259" key="15">
    <source>
        <dbReference type="PROSITE" id="PS50113"/>
    </source>
</evidence>
<dbReference type="FunFam" id="3.30.565.10:FF:000023">
    <property type="entry name" value="PAS domain-containing sensor histidine kinase"/>
    <property type="match status" value="1"/>
</dbReference>
<comment type="catalytic activity">
    <reaction evidence="1">
        <text>ATP + protein L-histidine = ADP + protein N-phospho-L-histidine.</text>
        <dbReference type="EC" id="2.7.13.3"/>
    </reaction>
</comment>
<comment type="caution">
    <text evidence="16">The sequence shown here is derived from an EMBL/GenBank/DDBJ whole genome shotgun (WGS) entry which is preliminary data.</text>
</comment>
<dbReference type="InterPro" id="IPR035965">
    <property type="entry name" value="PAS-like_dom_sf"/>
</dbReference>
<dbReference type="InterPro" id="IPR003018">
    <property type="entry name" value="GAF"/>
</dbReference>
<dbReference type="InterPro" id="IPR004358">
    <property type="entry name" value="Sig_transdc_His_kin-like_C"/>
</dbReference>
<sequence>MQEPEFPADESHRIEVLHSLHVLDTPPEERFDRITRVAQRLFDVSIALVSLVDTDRQWFKSCQGLSASETPRSISFCGHAILSPDTFVVANTLADLRFADNPLVTGPPNIRFYAGHPLQAADGSLLGTLCIIDDKPRNFTPDMLALLADLAGCVERELNQQTLVEAMANVQASHMQLHQSRQQLQHVLSCSPSVTYTLNLDCGSSKLTWVSENIKRFFGFNSDEILAEPNWWEKHVHDEDRESAINAISALLENGHIVRSYRLRNHAGQYIWVRDELQMLENDGDIRQAVGSWNDITEYKKVERLKKEFVSTVSHELRTPLTSIRGSLGLVAGGVAGELSQQAKSLVDIAFKNSERLLGLINDLLDVEKIESGKMKFDLKPFRLMEIVDQSLENNQGFAQQYGISFELAGRISENVHVMIDEMRLMQVLSNLLSNAAKFSPKDGVVEIGVTQNGKRLRVSVKDHGAGIPQAFQSSIFQKFSQADSSDTRQKGGTGLGLSIAKAIIEHMHGTIGFDTVEGECATFWFELPQWDGEPGS</sequence>
<gene>
    <name evidence="16" type="ORF">EDC63_104156</name>
</gene>
<proteinExistence type="predicted"/>
<keyword evidence="10" id="KW-0067">ATP-binding</keyword>
<dbReference type="InterPro" id="IPR003661">
    <property type="entry name" value="HisK_dim/P_dom"/>
</dbReference>
<dbReference type="CDD" id="cd00130">
    <property type="entry name" value="PAS"/>
    <property type="match status" value="1"/>
</dbReference>
<dbReference type="GO" id="GO:0005524">
    <property type="term" value="F:ATP binding"/>
    <property type="evidence" value="ECO:0007669"/>
    <property type="project" value="UniProtKB-KW"/>
</dbReference>
<feature type="domain" description="Histidine kinase" evidence="13">
    <location>
        <begin position="312"/>
        <end position="532"/>
    </location>
</feature>
<evidence type="ECO:0000256" key="4">
    <source>
        <dbReference type="ARBA" id="ARBA00012438"/>
    </source>
</evidence>
<dbReference type="PROSITE" id="PS50113">
    <property type="entry name" value="PAC"/>
    <property type="match status" value="1"/>
</dbReference>
<dbReference type="NCBIfam" id="TIGR00229">
    <property type="entry name" value="sensory_box"/>
    <property type="match status" value="1"/>
</dbReference>
<dbReference type="SUPFAM" id="SSF55781">
    <property type="entry name" value="GAF domain-like"/>
    <property type="match status" value="1"/>
</dbReference>
<keyword evidence="11" id="KW-0902">Two-component regulatory system</keyword>
<keyword evidence="9" id="KW-0418">Kinase</keyword>
<dbReference type="SMART" id="SM00065">
    <property type="entry name" value="GAF"/>
    <property type="match status" value="1"/>
</dbReference>
<dbReference type="Gene3D" id="3.30.450.40">
    <property type="match status" value="1"/>
</dbReference>
<evidence type="ECO:0000259" key="13">
    <source>
        <dbReference type="PROSITE" id="PS50109"/>
    </source>
</evidence>
<dbReference type="Pfam" id="PF08447">
    <property type="entry name" value="PAS_3"/>
    <property type="match status" value="1"/>
</dbReference>
<dbReference type="SUPFAM" id="SSF47384">
    <property type="entry name" value="Homodimeric domain of signal transducing histidine kinase"/>
    <property type="match status" value="1"/>
</dbReference>
<name>A0A4V2W2I1_9PROT</name>
<dbReference type="InterPro" id="IPR000700">
    <property type="entry name" value="PAS-assoc_C"/>
</dbReference>
<organism evidence="16 17">
    <name type="scientific">Sulfurirhabdus autotrophica</name>
    <dbReference type="NCBI Taxonomy" id="1706046"/>
    <lineage>
        <taxon>Bacteria</taxon>
        <taxon>Pseudomonadati</taxon>
        <taxon>Pseudomonadota</taxon>
        <taxon>Betaproteobacteria</taxon>
        <taxon>Nitrosomonadales</taxon>
        <taxon>Sulfuricellaceae</taxon>
        <taxon>Sulfurirhabdus</taxon>
    </lineage>
</organism>
<evidence type="ECO:0000256" key="1">
    <source>
        <dbReference type="ARBA" id="ARBA00000085"/>
    </source>
</evidence>
<dbReference type="PANTHER" id="PTHR43047">
    <property type="entry name" value="TWO-COMPONENT HISTIDINE PROTEIN KINASE"/>
    <property type="match status" value="1"/>
</dbReference>
<dbReference type="PROSITE" id="PS50112">
    <property type="entry name" value="PAS"/>
    <property type="match status" value="1"/>
</dbReference>
<dbReference type="EC" id="2.7.13.3" evidence="4"/>
<evidence type="ECO:0000256" key="5">
    <source>
        <dbReference type="ARBA" id="ARBA00022475"/>
    </source>
</evidence>
<feature type="domain" description="PAC" evidence="15">
    <location>
        <begin position="257"/>
        <end position="308"/>
    </location>
</feature>
<dbReference type="Gene3D" id="3.30.450.20">
    <property type="entry name" value="PAS domain"/>
    <property type="match status" value="1"/>
</dbReference>
<evidence type="ECO:0000259" key="14">
    <source>
        <dbReference type="PROSITE" id="PS50112"/>
    </source>
</evidence>
<dbReference type="AlphaFoldDB" id="A0A4V2W2I1"/>
<evidence type="ECO:0000256" key="3">
    <source>
        <dbReference type="ARBA" id="ARBA00004314"/>
    </source>
</evidence>
<reference evidence="16 17" key="1">
    <citation type="submission" date="2019-03" db="EMBL/GenBank/DDBJ databases">
        <title>Genomic Encyclopedia of Type Strains, Phase IV (KMG-IV): sequencing the most valuable type-strain genomes for metagenomic binning, comparative biology and taxonomic classification.</title>
        <authorList>
            <person name="Goeker M."/>
        </authorList>
    </citation>
    <scope>NUCLEOTIDE SEQUENCE [LARGE SCALE GENOMIC DNA]</scope>
    <source>
        <strain evidence="16 17">DSM 100309</strain>
    </source>
</reference>
<dbReference type="Gene3D" id="3.30.565.10">
    <property type="entry name" value="Histidine kinase-like ATPase, C-terminal domain"/>
    <property type="match status" value="1"/>
</dbReference>
<dbReference type="PRINTS" id="PR00344">
    <property type="entry name" value="BCTRLSENSOR"/>
</dbReference>
<evidence type="ECO:0000256" key="7">
    <source>
        <dbReference type="ARBA" id="ARBA00022679"/>
    </source>
</evidence>
<keyword evidence="17" id="KW-1185">Reference proteome</keyword>
<accession>A0A4V2W2I1</accession>
<dbReference type="PANTHER" id="PTHR43047:SF72">
    <property type="entry name" value="OSMOSENSING HISTIDINE PROTEIN KINASE SLN1"/>
    <property type="match status" value="1"/>
</dbReference>
<dbReference type="InterPro" id="IPR036890">
    <property type="entry name" value="HATPase_C_sf"/>
</dbReference>
<evidence type="ECO:0000313" key="17">
    <source>
        <dbReference type="Proteomes" id="UP000295367"/>
    </source>
</evidence>
<dbReference type="PROSITE" id="PS50109">
    <property type="entry name" value="HIS_KIN"/>
    <property type="match status" value="1"/>
</dbReference>
<evidence type="ECO:0000256" key="2">
    <source>
        <dbReference type="ARBA" id="ARBA00004236"/>
    </source>
</evidence>
<dbReference type="InterPro" id="IPR013655">
    <property type="entry name" value="PAS_fold_3"/>
</dbReference>
<dbReference type="GO" id="GO:0000155">
    <property type="term" value="F:phosphorelay sensor kinase activity"/>
    <property type="evidence" value="ECO:0007669"/>
    <property type="project" value="InterPro"/>
</dbReference>
<evidence type="ECO:0000256" key="9">
    <source>
        <dbReference type="ARBA" id="ARBA00022777"/>
    </source>
</evidence>
<protein>
    <recommendedName>
        <fullName evidence="4">histidine kinase</fullName>
        <ecNumber evidence="4">2.7.13.3</ecNumber>
    </recommendedName>
</protein>
<evidence type="ECO:0000256" key="12">
    <source>
        <dbReference type="ARBA" id="ARBA00023136"/>
    </source>
</evidence>
<feature type="domain" description="PAS" evidence="14">
    <location>
        <begin position="180"/>
        <end position="255"/>
    </location>
</feature>
<dbReference type="GO" id="GO:0005886">
    <property type="term" value="C:plasma membrane"/>
    <property type="evidence" value="ECO:0007669"/>
    <property type="project" value="UniProtKB-SubCell"/>
</dbReference>
<keyword evidence="6" id="KW-0597">Phosphoprotein</keyword>
<keyword evidence="12" id="KW-0472">Membrane</keyword>
<dbReference type="Proteomes" id="UP000295367">
    <property type="component" value="Unassembled WGS sequence"/>
</dbReference>
<dbReference type="Pfam" id="PF02518">
    <property type="entry name" value="HATPase_c"/>
    <property type="match status" value="1"/>
</dbReference>
<dbReference type="SUPFAM" id="SSF55785">
    <property type="entry name" value="PYP-like sensor domain (PAS domain)"/>
    <property type="match status" value="1"/>
</dbReference>
<evidence type="ECO:0000256" key="11">
    <source>
        <dbReference type="ARBA" id="ARBA00023012"/>
    </source>
</evidence>
<dbReference type="InterPro" id="IPR036097">
    <property type="entry name" value="HisK_dim/P_sf"/>
</dbReference>
<keyword evidence="7" id="KW-0808">Transferase</keyword>
<keyword evidence="8" id="KW-0547">Nucleotide-binding</keyword>
<dbReference type="InterPro" id="IPR003594">
    <property type="entry name" value="HATPase_dom"/>
</dbReference>
<dbReference type="OrthoDB" id="5571399at2"/>
<dbReference type="CDD" id="cd00082">
    <property type="entry name" value="HisKA"/>
    <property type="match status" value="1"/>
</dbReference>
<dbReference type="InterPro" id="IPR029016">
    <property type="entry name" value="GAF-like_dom_sf"/>
</dbReference>
<dbReference type="SUPFAM" id="SSF55874">
    <property type="entry name" value="ATPase domain of HSP90 chaperone/DNA topoisomerase II/histidine kinase"/>
    <property type="match status" value="1"/>
</dbReference>
<dbReference type="RefSeq" id="WP_124945820.1">
    <property type="nucleotide sequence ID" value="NZ_BHVT01000019.1"/>
</dbReference>
<dbReference type="EMBL" id="SMCO01000004">
    <property type="protein sequence ID" value="TCV88199.1"/>
    <property type="molecule type" value="Genomic_DNA"/>
</dbReference>
<dbReference type="Pfam" id="PF00512">
    <property type="entry name" value="HisKA"/>
    <property type="match status" value="1"/>
</dbReference>